<evidence type="ECO:0000313" key="2">
    <source>
        <dbReference type="Proteomes" id="UP000548304"/>
    </source>
</evidence>
<name>A0A852YR16_9ACTN</name>
<dbReference type="RefSeq" id="WP_179533768.1">
    <property type="nucleotide sequence ID" value="NZ_JACBYW010000001.1"/>
</dbReference>
<comment type="caution">
    <text evidence="1">The sequence shown here is derived from an EMBL/GenBank/DDBJ whole genome shotgun (WGS) entry which is preliminary data.</text>
</comment>
<evidence type="ECO:0000313" key="1">
    <source>
        <dbReference type="EMBL" id="NYH77181.1"/>
    </source>
</evidence>
<dbReference type="EMBL" id="JACBYW010000001">
    <property type="protein sequence ID" value="NYH77181.1"/>
    <property type="molecule type" value="Genomic_DNA"/>
</dbReference>
<proteinExistence type="predicted"/>
<protein>
    <submittedName>
        <fullName evidence="1">Uncharacterized protein</fullName>
    </submittedName>
</protein>
<organism evidence="1 2">
    <name type="scientific">Actinopolyspora biskrensis</name>
    <dbReference type="NCBI Taxonomy" id="1470178"/>
    <lineage>
        <taxon>Bacteria</taxon>
        <taxon>Bacillati</taxon>
        <taxon>Actinomycetota</taxon>
        <taxon>Actinomycetes</taxon>
        <taxon>Actinopolysporales</taxon>
        <taxon>Actinopolysporaceae</taxon>
        <taxon>Actinopolyspora</taxon>
    </lineage>
</organism>
<accession>A0A852YR16</accession>
<sequence>MSQHAPRLRAHLPMLIERLTNRLDEHSSPGAGLLTGEAGARLALHTATTDQVPVTRWDACLLLDG</sequence>
<reference evidence="1 2" key="1">
    <citation type="submission" date="2020-07" db="EMBL/GenBank/DDBJ databases">
        <title>Genomic Encyclopedia of Type Strains, Phase III (KMG-III): the genomes of soil and plant-associated and newly described type strains.</title>
        <authorList>
            <person name="Whitman W."/>
        </authorList>
    </citation>
    <scope>NUCLEOTIDE SEQUENCE [LARGE SCALE GENOMIC DNA]</scope>
    <source>
        <strain evidence="1 2">CECT 8576</strain>
    </source>
</reference>
<dbReference type="AlphaFoldDB" id="A0A852YR16"/>
<keyword evidence="2" id="KW-1185">Reference proteome</keyword>
<dbReference type="Proteomes" id="UP000548304">
    <property type="component" value="Unassembled WGS sequence"/>
</dbReference>
<gene>
    <name evidence="1" type="ORF">FHR84_000495</name>
</gene>